<dbReference type="Pfam" id="PF13739">
    <property type="entry name" value="PdaC"/>
    <property type="match status" value="1"/>
</dbReference>
<evidence type="ECO:0000313" key="3">
    <source>
        <dbReference type="EMBL" id="KAI9549757.1"/>
    </source>
</evidence>
<gene>
    <name evidence="3" type="ORF">GHT06_004015</name>
</gene>
<dbReference type="Gene3D" id="3.90.640.20">
    <property type="entry name" value="Heat-shock cognate protein, ATPase"/>
    <property type="match status" value="1"/>
</dbReference>
<comment type="caution">
    <text evidence="3">The sequence shown here is derived from an EMBL/GenBank/DDBJ whole genome shotgun (WGS) entry which is preliminary data.</text>
</comment>
<feature type="domain" description="DUF3298" evidence="1">
    <location>
        <begin position="112"/>
        <end position="162"/>
    </location>
</feature>
<protein>
    <recommendedName>
        <fullName evidence="5">DUF3298/DUF4163 domain-containing protein</fullName>
    </recommendedName>
</protein>
<dbReference type="Proteomes" id="UP000820818">
    <property type="component" value="Unassembled WGS sequence"/>
</dbReference>
<dbReference type="Pfam" id="PF11738">
    <property type="entry name" value="DUF3298"/>
    <property type="match status" value="1"/>
</dbReference>
<proteinExistence type="predicted"/>
<evidence type="ECO:0000313" key="4">
    <source>
        <dbReference type="Proteomes" id="UP000820818"/>
    </source>
</evidence>
<sequence>MIGGDSLSQSLDDGARQFLDSFEEVIQEYPDSPGGWSIEIDAQITNETDRMITLLLNGYSYGGGAHPNSSQYFLNFDKFTGDLLTHAQLIIDPVRLLAKVEAAFRAFHQIPAEDKLEDHGFFIPESGFFLPSTLGFQDGDFVLIYNPYEIGPYVMGSTELRFTRAELGELFVFD</sequence>
<name>A0AAD5KF13_9CRUS</name>
<dbReference type="Gene3D" id="3.30.565.40">
    <property type="entry name" value="Fervidobacterium nodosum Rt17-B1 like"/>
    <property type="match status" value="1"/>
</dbReference>
<organism evidence="3 4">
    <name type="scientific">Daphnia sinensis</name>
    <dbReference type="NCBI Taxonomy" id="1820382"/>
    <lineage>
        <taxon>Eukaryota</taxon>
        <taxon>Metazoa</taxon>
        <taxon>Ecdysozoa</taxon>
        <taxon>Arthropoda</taxon>
        <taxon>Crustacea</taxon>
        <taxon>Branchiopoda</taxon>
        <taxon>Diplostraca</taxon>
        <taxon>Cladocera</taxon>
        <taxon>Anomopoda</taxon>
        <taxon>Daphniidae</taxon>
        <taxon>Daphnia</taxon>
        <taxon>Daphnia similis group</taxon>
    </lineage>
</organism>
<dbReference type="InterPro" id="IPR025303">
    <property type="entry name" value="PdaC"/>
</dbReference>
<accession>A0AAD5KF13</accession>
<evidence type="ECO:0000259" key="2">
    <source>
        <dbReference type="Pfam" id="PF13739"/>
    </source>
</evidence>
<dbReference type="EMBL" id="WJBH02000273">
    <property type="protein sequence ID" value="KAI9549757.1"/>
    <property type="molecule type" value="Genomic_DNA"/>
</dbReference>
<evidence type="ECO:0000259" key="1">
    <source>
        <dbReference type="Pfam" id="PF11738"/>
    </source>
</evidence>
<evidence type="ECO:0008006" key="5">
    <source>
        <dbReference type="Google" id="ProtNLM"/>
    </source>
</evidence>
<dbReference type="InterPro" id="IPR037126">
    <property type="entry name" value="PdaC/RsiV-like_sf"/>
</dbReference>
<dbReference type="InterPro" id="IPR021729">
    <property type="entry name" value="DUF3298"/>
</dbReference>
<reference evidence="3" key="1">
    <citation type="submission" date="2022-05" db="EMBL/GenBank/DDBJ databases">
        <title>A multi-omics perspective on studying reproductive biology in Daphnia sinensis.</title>
        <authorList>
            <person name="Jia J."/>
        </authorList>
    </citation>
    <scope>NUCLEOTIDE SEQUENCE</scope>
    <source>
        <strain evidence="3">WSL</strain>
    </source>
</reference>
<feature type="domain" description="Deacetylase PdaC" evidence="2">
    <location>
        <begin position="6"/>
        <end position="69"/>
    </location>
</feature>
<keyword evidence="4" id="KW-1185">Reference proteome</keyword>
<dbReference type="AlphaFoldDB" id="A0AAD5KF13"/>